<evidence type="ECO:0000313" key="4">
    <source>
        <dbReference type="EMBL" id="CAG9315069.1"/>
    </source>
</evidence>
<dbReference type="SUPFAM" id="SSF47473">
    <property type="entry name" value="EF-hand"/>
    <property type="match status" value="1"/>
</dbReference>
<feature type="coiled-coil region" evidence="2">
    <location>
        <begin position="81"/>
        <end position="108"/>
    </location>
</feature>
<sequence>MAEEVRKLLSNDQSLNRVAKNSFDAMDSDKSGFIDQEELYNVMVNAARSINAPQPTMEQANNALQEIDRNKDGKVSLSEFVQLLRRVLEEMLDQLESVEMQRKKEAEIEEQVNRQLHMFEKYLDDSGLAMAFQLIFAEILTKKIDANNVFTYTAMRLRQIGKEIAHLLPKDLTSQLAE</sequence>
<dbReference type="EMBL" id="CAJZBQ010000013">
    <property type="protein sequence ID" value="CAG9315069.1"/>
    <property type="molecule type" value="Genomic_DNA"/>
</dbReference>
<keyword evidence="2" id="KW-0175">Coiled coil</keyword>
<dbReference type="AlphaFoldDB" id="A0AAU9J334"/>
<protein>
    <recommendedName>
        <fullName evidence="3">EF-hand domain-containing protein</fullName>
    </recommendedName>
</protein>
<dbReference type="InterPro" id="IPR002048">
    <property type="entry name" value="EF_hand_dom"/>
</dbReference>
<proteinExistence type="predicted"/>
<dbReference type="SMART" id="SM00054">
    <property type="entry name" value="EFh"/>
    <property type="match status" value="2"/>
</dbReference>
<feature type="domain" description="EF-hand" evidence="3">
    <location>
        <begin position="14"/>
        <end position="49"/>
    </location>
</feature>
<dbReference type="GO" id="GO:0005509">
    <property type="term" value="F:calcium ion binding"/>
    <property type="evidence" value="ECO:0007669"/>
    <property type="project" value="InterPro"/>
</dbReference>
<evidence type="ECO:0000259" key="3">
    <source>
        <dbReference type="PROSITE" id="PS50222"/>
    </source>
</evidence>
<organism evidence="4 5">
    <name type="scientific">Blepharisma stoltei</name>
    <dbReference type="NCBI Taxonomy" id="1481888"/>
    <lineage>
        <taxon>Eukaryota</taxon>
        <taxon>Sar</taxon>
        <taxon>Alveolata</taxon>
        <taxon>Ciliophora</taxon>
        <taxon>Postciliodesmatophora</taxon>
        <taxon>Heterotrichea</taxon>
        <taxon>Heterotrichida</taxon>
        <taxon>Blepharismidae</taxon>
        <taxon>Blepharisma</taxon>
    </lineage>
</organism>
<accession>A0AAU9J334</accession>
<name>A0AAU9J334_9CILI</name>
<dbReference type="CDD" id="cd00051">
    <property type="entry name" value="EFh"/>
    <property type="match status" value="1"/>
</dbReference>
<keyword evidence="1" id="KW-0106">Calcium</keyword>
<dbReference type="Gene3D" id="1.10.238.10">
    <property type="entry name" value="EF-hand"/>
    <property type="match status" value="1"/>
</dbReference>
<evidence type="ECO:0000256" key="2">
    <source>
        <dbReference type="SAM" id="Coils"/>
    </source>
</evidence>
<keyword evidence="5" id="KW-1185">Reference proteome</keyword>
<gene>
    <name evidence="4" type="ORF">BSTOLATCC_MIC12844</name>
</gene>
<evidence type="ECO:0000313" key="5">
    <source>
        <dbReference type="Proteomes" id="UP001162131"/>
    </source>
</evidence>
<reference evidence="4" key="1">
    <citation type="submission" date="2021-09" db="EMBL/GenBank/DDBJ databases">
        <authorList>
            <consortium name="AG Swart"/>
            <person name="Singh M."/>
            <person name="Singh A."/>
            <person name="Seah K."/>
            <person name="Emmerich C."/>
        </authorList>
    </citation>
    <scope>NUCLEOTIDE SEQUENCE</scope>
    <source>
        <strain evidence="4">ATCC30299</strain>
    </source>
</reference>
<dbReference type="InterPro" id="IPR011992">
    <property type="entry name" value="EF-hand-dom_pair"/>
</dbReference>
<dbReference type="PROSITE" id="PS50222">
    <property type="entry name" value="EF_HAND_2"/>
    <property type="match status" value="2"/>
</dbReference>
<dbReference type="InterPro" id="IPR018247">
    <property type="entry name" value="EF_Hand_1_Ca_BS"/>
</dbReference>
<dbReference type="Pfam" id="PF13499">
    <property type="entry name" value="EF-hand_7"/>
    <property type="match status" value="1"/>
</dbReference>
<evidence type="ECO:0000256" key="1">
    <source>
        <dbReference type="ARBA" id="ARBA00022837"/>
    </source>
</evidence>
<dbReference type="Proteomes" id="UP001162131">
    <property type="component" value="Unassembled WGS sequence"/>
</dbReference>
<feature type="domain" description="EF-hand" evidence="3">
    <location>
        <begin position="55"/>
        <end position="90"/>
    </location>
</feature>
<dbReference type="PROSITE" id="PS00018">
    <property type="entry name" value="EF_HAND_1"/>
    <property type="match status" value="2"/>
</dbReference>
<comment type="caution">
    <text evidence="4">The sequence shown here is derived from an EMBL/GenBank/DDBJ whole genome shotgun (WGS) entry which is preliminary data.</text>
</comment>